<feature type="chain" id="PRO_5028169553" evidence="3">
    <location>
        <begin position="22"/>
        <end position="251"/>
    </location>
</feature>
<evidence type="ECO:0000313" key="5">
    <source>
        <dbReference type="EMBL" id="HGS86294.1"/>
    </source>
</evidence>
<feature type="compositionally biased region" description="Pro residues" evidence="2">
    <location>
        <begin position="38"/>
        <end position="47"/>
    </location>
</feature>
<comment type="caution">
    <text evidence="5">The sequence shown here is derived from an EMBL/GenBank/DDBJ whole genome shotgun (WGS) entry which is preliminary data.</text>
</comment>
<dbReference type="Pfam" id="PF04264">
    <property type="entry name" value="YceI"/>
    <property type="match status" value="1"/>
</dbReference>
<feature type="signal peptide" evidence="3">
    <location>
        <begin position="1"/>
        <end position="21"/>
    </location>
</feature>
<name>A0A7C4Q7H7_9CHLR</name>
<dbReference type="SMART" id="SM00867">
    <property type="entry name" value="YceI"/>
    <property type="match status" value="1"/>
</dbReference>
<dbReference type="PROSITE" id="PS51257">
    <property type="entry name" value="PROKAR_LIPOPROTEIN"/>
    <property type="match status" value="1"/>
</dbReference>
<dbReference type="PANTHER" id="PTHR34406">
    <property type="entry name" value="PROTEIN YCEI"/>
    <property type="match status" value="1"/>
</dbReference>
<keyword evidence="3" id="KW-0732">Signal</keyword>
<evidence type="ECO:0000256" key="3">
    <source>
        <dbReference type="SAM" id="SignalP"/>
    </source>
</evidence>
<evidence type="ECO:0000256" key="2">
    <source>
        <dbReference type="SAM" id="MobiDB-lite"/>
    </source>
</evidence>
<gene>
    <name evidence="5" type="ORF">ENT17_01585</name>
</gene>
<reference evidence="5" key="1">
    <citation type="journal article" date="2020" name="mSystems">
        <title>Genome- and Community-Level Interaction Insights into Carbon Utilization and Element Cycling Functions of Hydrothermarchaeota in Hydrothermal Sediment.</title>
        <authorList>
            <person name="Zhou Z."/>
            <person name="Liu Y."/>
            <person name="Xu W."/>
            <person name="Pan J."/>
            <person name="Luo Z.H."/>
            <person name="Li M."/>
        </authorList>
    </citation>
    <scope>NUCLEOTIDE SEQUENCE [LARGE SCALE GENOMIC DNA]</scope>
    <source>
        <strain evidence="5">SpSt-556</strain>
    </source>
</reference>
<dbReference type="AlphaFoldDB" id="A0A7C4Q7H7"/>
<evidence type="ECO:0000256" key="1">
    <source>
        <dbReference type="ARBA" id="ARBA00008812"/>
    </source>
</evidence>
<feature type="region of interest" description="Disordered" evidence="2">
    <location>
        <begin position="29"/>
        <end position="55"/>
    </location>
</feature>
<organism evidence="5">
    <name type="scientific">Bellilinea caldifistulae</name>
    <dbReference type="NCBI Taxonomy" id="360411"/>
    <lineage>
        <taxon>Bacteria</taxon>
        <taxon>Bacillati</taxon>
        <taxon>Chloroflexota</taxon>
        <taxon>Anaerolineae</taxon>
        <taxon>Anaerolineales</taxon>
        <taxon>Anaerolineaceae</taxon>
        <taxon>Bellilinea</taxon>
    </lineage>
</organism>
<evidence type="ECO:0000259" key="4">
    <source>
        <dbReference type="SMART" id="SM00867"/>
    </source>
</evidence>
<dbReference type="EMBL" id="DSXR01000019">
    <property type="protein sequence ID" value="HGS86294.1"/>
    <property type="molecule type" value="Genomic_DNA"/>
</dbReference>
<accession>A0A7C4Q7H7</accession>
<dbReference type="InterPro" id="IPR036761">
    <property type="entry name" value="TTHA0802/YceI-like_sf"/>
</dbReference>
<proteinExistence type="inferred from homology"/>
<dbReference type="Gene3D" id="2.40.128.110">
    <property type="entry name" value="Lipid/polyisoprenoid-binding, YceI-like"/>
    <property type="match status" value="1"/>
</dbReference>
<dbReference type="InterPro" id="IPR007372">
    <property type="entry name" value="Lipid/polyisoprenoid-bd_YceI"/>
</dbReference>
<sequence>MKKSVSILFLLFVLMVGSACAPNAAEVSTPTLESSSPTPLPTMPATPEPTVELTEPQVTETAVSETGNGEQNQTVIYKIVPGESRVTYEVGETFINQNNRFAVAVGVTTEVRGEVYANLSNPPESSIGVIEVDISQFKSDSSRRDGVIRNQWLESARYPIARFEPLRVEGLPQAYSEATPYAFRVIGNLTVKDVTREVAFDITAQLSGDTLTGTATTTLLMSDFGVGPISILGVLNTEDEVKLTFDFVARP</sequence>
<dbReference type="PANTHER" id="PTHR34406:SF1">
    <property type="entry name" value="PROTEIN YCEI"/>
    <property type="match status" value="1"/>
</dbReference>
<protein>
    <submittedName>
        <fullName evidence="5">YceI family protein</fullName>
    </submittedName>
</protein>
<feature type="domain" description="Lipid/polyisoprenoid-binding YceI-like" evidence="4">
    <location>
        <begin position="87"/>
        <end position="250"/>
    </location>
</feature>
<dbReference type="SUPFAM" id="SSF101874">
    <property type="entry name" value="YceI-like"/>
    <property type="match status" value="1"/>
</dbReference>
<comment type="similarity">
    <text evidence="1">Belongs to the UPF0312 family.</text>
</comment>